<protein>
    <recommendedName>
        <fullName evidence="7">28S ribosomal protein S11, mitochondrial</fullName>
    </recommendedName>
</protein>
<dbReference type="InterPro" id="IPR001971">
    <property type="entry name" value="Ribosomal_uS11"/>
</dbReference>
<evidence type="ECO:0000313" key="6">
    <source>
        <dbReference type="Proteomes" id="UP000245119"/>
    </source>
</evidence>
<dbReference type="PANTHER" id="PTHR11759">
    <property type="entry name" value="40S RIBOSOMAL PROTEIN S14/30S RIBOSOMAL PROTEIN S11"/>
    <property type="match status" value="1"/>
</dbReference>
<name>A0A2T7NEE2_POMCA</name>
<dbReference type="GO" id="GO:0005840">
    <property type="term" value="C:ribosome"/>
    <property type="evidence" value="ECO:0007669"/>
    <property type="project" value="UniProtKB-KW"/>
</dbReference>
<evidence type="ECO:0000256" key="2">
    <source>
        <dbReference type="ARBA" id="ARBA00022980"/>
    </source>
</evidence>
<evidence type="ECO:0008006" key="7">
    <source>
        <dbReference type="Google" id="ProtNLM"/>
    </source>
</evidence>
<dbReference type="AlphaFoldDB" id="A0A2T7NEE2"/>
<dbReference type="OrthoDB" id="1654884at2759"/>
<evidence type="ECO:0000313" key="5">
    <source>
        <dbReference type="EMBL" id="PVD19536.1"/>
    </source>
</evidence>
<reference evidence="5 6" key="1">
    <citation type="submission" date="2018-04" db="EMBL/GenBank/DDBJ databases">
        <title>The genome of golden apple snail Pomacea canaliculata provides insight into stress tolerance and invasive adaptation.</title>
        <authorList>
            <person name="Liu C."/>
            <person name="Liu B."/>
            <person name="Ren Y."/>
            <person name="Zhang Y."/>
            <person name="Wang H."/>
            <person name="Li S."/>
            <person name="Jiang F."/>
            <person name="Yin L."/>
            <person name="Zhang G."/>
            <person name="Qian W."/>
            <person name="Fan W."/>
        </authorList>
    </citation>
    <scope>NUCLEOTIDE SEQUENCE [LARGE SCALE GENOMIC DNA]</scope>
    <source>
        <strain evidence="5">SZHN2017</strain>
        <tissue evidence="5">Muscle</tissue>
    </source>
</reference>
<dbReference type="Proteomes" id="UP000245119">
    <property type="component" value="Linkage Group LG13"/>
</dbReference>
<dbReference type="FunFam" id="3.30.420.80:FF:000010">
    <property type="entry name" value="30S ribosomal protein S11"/>
    <property type="match status" value="1"/>
</dbReference>
<evidence type="ECO:0000256" key="4">
    <source>
        <dbReference type="RuleBase" id="RU003629"/>
    </source>
</evidence>
<keyword evidence="6" id="KW-1185">Reference proteome</keyword>
<evidence type="ECO:0000256" key="1">
    <source>
        <dbReference type="ARBA" id="ARBA00006194"/>
    </source>
</evidence>
<evidence type="ECO:0000256" key="3">
    <source>
        <dbReference type="ARBA" id="ARBA00023274"/>
    </source>
</evidence>
<dbReference type="EMBL" id="PZQS01000013">
    <property type="protein sequence ID" value="PVD19536.1"/>
    <property type="molecule type" value="Genomic_DNA"/>
</dbReference>
<dbReference type="GO" id="GO:0003735">
    <property type="term" value="F:structural constituent of ribosome"/>
    <property type="evidence" value="ECO:0007669"/>
    <property type="project" value="InterPro"/>
</dbReference>
<dbReference type="GO" id="GO:0006412">
    <property type="term" value="P:translation"/>
    <property type="evidence" value="ECO:0007669"/>
    <property type="project" value="InterPro"/>
</dbReference>
<sequence>MRKEEEEIIADKADGVQLDLPKLDSIFPTLETHGMVIDGVRFDELPIVHIKATYNNTIITATDHKGLPVASDSGGTVGFRNARKGTNIAAQAAAVSLAEKAVKKGLSLVRVCVKGIGPGRLPAIKGLQMSGLTVVSITDTTPLPHNGCRPKKQRRL</sequence>
<dbReference type="InterPro" id="IPR018102">
    <property type="entry name" value="Ribosomal_uS11_CS"/>
</dbReference>
<keyword evidence="3 4" id="KW-0687">Ribonucleoprotein</keyword>
<dbReference type="Gene3D" id="3.30.420.80">
    <property type="entry name" value="Ribosomal protein S11"/>
    <property type="match status" value="1"/>
</dbReference>
<dbReference type="HAMAP" id="MF_01310">
    <property type="entry name" value="Ribosomal_uS11"/>
    <property type="match status" value="1"/>
</dbReference>
<dbReference type="STRING" id="400727.A0A2T7NEE2"/>
<dbReference type="InterPro" id="IPR036967">
    <property type="entry name" value="Ribosomal_uS11_sf"/>
</dbReference>
<accession>A0A2T7NEE2</accession>
<dbReference type="NCBIfam" id="NF003698">
    <property type="entry name" value="PRK05309.1"/>
    <property type="match status" value="1"/>
</dbReference>
<dbReference type="SUPFAM" id="SSF53137">
    <property type="entry name" value="Translational machinery components"/>
    <property type="match status" value="1"/>
</dbReference>
<comment type="similarity">
    <text evidence="1 4">Belongs to the universal ribosomal protein uS11 family.</text>
</comment>
<proteinExistence type="inferred from homology"/>
<comment type="caution">
    <text evidence="5">The sequence shown here is derived from an EMBL/GenBank/DDBJ whole genome shotgun (WGS) entry which is preliminary data.</text>
</comment>
<dbReference type="PROSITE" id="PS00054">
    <property type="entry name" value="RIBOSOMAL_S11"/>
    <property type="match status" value="1"/>
</dbReference>
<gene>
    <name evidence="5" type="ORF">C0Q70_20025</name>
</gene>
<keyword evidence="2 4" id="KW-0689">Ribosomal protein</keyword>
<dbReference type="GO" id="GO:1990904">
    <property type="term" value="C:ribonucleoprotein complex"/>
    <property type="evidence" value="ECO:0007669"/>
    <property type="project" value="UniProtKB-KW"/>
</dbReference>
<dbReference type="Pfam" id="PF00411">
    <property type="entry name" value="Ribosomal_S11"/>
    <property type="match status" value="1"/>
</dbReference>
<organism evidence="5 6">
    <name type="scientific">Pomacea canaliculata</name>
    <name type="common">Golden apple snail</name>
    <dbReference type="NCBI Taxonomy" id="400727"/>
    <lineage>
        <taxon>Eukaryota</taxon>
        <taxon>Metazoa</taxon>
        <taxon>Spiralia</taxon>
        <taxon>Lophotrochozoa</taxon>
        <taxon>Mollusca</taxon>
        <taxon>Gastropoda</taxon>
        <taxon>Caenogastropoda</taxon>
        <taxon>Architaenioglossa</taxon>
        <taxon>Ampullarioidea</taxon>
        <taxon>Ampullariidae</taxon>
        <taxon>Pomacea</taxon>
    </lineage>
</organism>